<dbReference type="AlphaFoldDB" id="A0A0E9RI92"/>
<organism evidence="1">
    <name type="scientific">Anguilla anguilla</name>
    <name type="common">European freshwater eel</name>
    <name type="synonym">Muraena anguilla</name>
    <dbReference type="NCBI Taxonomy" id="7936"/>
    <lineage>
        <taxon>Eukaryota</taxon>
        <taxon>Metazoa</taxon>
        <taxon>Chordata</taxon>
        <taxon>Craniata</taxon>
        <taxon>Vertebrata</taxon>
        <taxon>Euteleostomi</taxon>
        <taxon>Actinopterygii</taxon>
        <taxon>Neopterygii</taxon>
        <taxon>Teleostei</taxon>
        <taxon>Anguilliformes</taxon>
        <taxon>Anguillidae</taxon>
        <taxon>Anguilla</taxon>
    </lineage>
</organism>
<sequence length="40" mass="4663">MSEQPHTLLRFSFLFRVSFFNTTPIGLFLQSECRPVVGLF</sequence>
<name>A0A0E9RI92_ANGAN</name>
<reference evidence="1" key="1">
    <citation type="submission" date="2014-11" db="EMBL/GenBank/DDBJ databases">
        <authorList>
            <person name="Amaro Gonzalez C."/>
        </authorList>
    </citation>
    <scope>NUCLEOTIDE SEQUENCE</scope>
</reference>
<proteinExistence type="predicted"/>
<evidence type="ECO:0000313" key="1">
    <source>
        <dbReference type="EMBL" id="JAH28861.1"/>
    </source>
</evidence>
<dbReference type="EMBL" id="GBXM01079716">
    <property type="protein sequence ID" value="JAH28861.1"/>
    <property type="molecule type" value="Transcribed_RNA"/>
</dbReference>
<protein>
    <submittedName>
        <fullName evidence="1">Uncharacterized protein</fullName>
    </submittedName>
</protein>
<reference evidence="1" key="2">
    <citation type="journal article" date="2015" name="Fish Shellfish Immunol.">
        <title>Early steps in the European eel (Anguilla anguilla)-Vibrio vulnificus interaction in the gills: Role of the RtxA13 toxin.</title>
        <authorList>
            <person name="Callol A."/>
            <person name="Pajuelo D."/>
            <person name="Ebbesson L."/>
            <person name="Teles M."/>
            <person name="MacKenzie S."/>
            <person name="Amaro C."/>
        </authorList>
    </citation>
    <scope>NUCLEOTIDE SEQUENCE</scope>
</reference>
<accession>A0A0E9RI92</accession>